<organism evidence="1 2">
    <name type="scientific">Chondromyces apiculatus DSM 436</name>
    <dbReference type="NCBI Taxonomy" id="1192034"/>
    <lineage>
        <taxon>Bacteria</taxon>
        <taxon>Pseudomonadati</taxon>
        <taxon>Myxococcota</taxon>
        <taxon>Polyangia</taxon>
        <taxon>Polyangiales</taxon>
        <taxon>Polyangiaceae</taxon>
        <taxon>Chondromyces</taxon>
    </lineage>
</organism>
<evidence type="ECO:0000313" key="1">
    <source>
        <dbReference type="EMBL" id="EYF02545.1"/>
    </source>
</evidence>
<dbReference type="Proteomes" id="UP000019678">
    <property type="component" value="Unassembled WGS sequence"/>
</dbReference>
<accession>A0A017T162</accession>
<dbReference type="AlphaFoldDB" id="A0A017T162"/>
<keyword evidence="2" id="KW-1185">Reference proteome</keyword>
<proteinExistence type="predicted"/>
<comment type="caution">
    <text evidence="1">The sequence shown here is derived from an EMBL/GenBank/DDBJ whole genome shotgun (WGS) entry which is preliminary data.</text>
</comment>
<gene>
    <name evidence="1" type="ORF">CAP_6752</name>
</gene>
<dbReference type="EMBL" id="ASRX01000059">
    <property type="protein sequence ID" value="EYF02545.1"/>
    <property type="molecule type" value="Genomic_DNA"/>
</dbReference>
<protein>
    <submittedName>
        <fullName evidence="1">Uncharacterized protein</fullName>
    </submittedName>
</protein>
<sequence>MSQFDDISLFCEDEPNGPTIRLLAIAVQSLRREVRIATLVEPLPAGGKSDVKVRVRHARVDQKHVRAGQRRAFGIRDRDFLSRKLLDVQRERALLTDAKAAEAWPLSRHCIESYLLEPSFLVSVLGQAEAEWNEMLEGLAAERRWLDLGRAVLNDARWRASNSRWPKLSKLISTRGEAVAAISAQCAEMLKDATEALDEKAAFKKFDELDQDFTVDGPLATRVDGKELLNAVGARLREEGREPKGGLGPALLAHADRDGCPALLVGEVRELLLGIQGALGIV</sequence>
<dbReference type="RefSeq" id="WP_044247351.1">
    <property type="nucleotide sequence ID" value="NZ_ASRX01000059.1"/>
</dbReference>
<reference evidence="1 2" key="1">
    <citation type="submission" date="2013-05" db="EMBL/GenBank/DDBJ databases">
        <title>Genome assembly of Chondromyces apiculatus DSM 436.</title>
        <authorList>
            <person name="Sharma G."/>
            <person name="Khatri I."/>
            <person name="Kaur C."/>
            <person name="Mayilraj S."/>
            <person name="Subramanian S."/>
        </authorList>
    </citation>
    <scope>NUCLEOTIDE SEQUENCE [LARGE SCALE GENOMIC DNA]</scope>
    <source>
        <strain evidence="1 2">DSM 436</strain>
    </source>
</reference>
<evidence type="ECO:0000313" key="2">
    <source>
        <dbReference type="Proteomes" id="UP000019678"/>
    </source>
</evidence>
<dbReference type="STRING" id="1192034.CAP_6752"/>
<name>A0A017T162_9BACT</name>